<dbReference type="Gramene" id="TraesARI2D03G01176270.1">
    <property type="protein sequence ID" value="TraesARI2D03G01176270.1.CDS1"/>
    <property type="gene ID" value="TraesARI2D03G01176270"/>
</dbReference>
<dbReference type="Gramene" id="TraesSYM2D03G01174880.1">
    <property type="protein sequence ID" value="TraesSYM2D03G01174880.1.CDS1"/>
    <property type="gene ID" value="TraesSYM2D03G01174880"/>
</dbReference>
<dbReference type="Gramene" id="TraesSTA2D03G01149090.1">
    <property type="protein sequence ID" value="TraesSTA2D03G01149090.1.CDS1"/>
    <property type="gene ID" value="TraesSTA2D03G01149090"/>
</dbReference>
<feature type="region of interest" description="Disordered" evidence="1">
    <location>
        <begin position="150"/>
        <end position="198"/>
    </location>
</feature>
<dbReference type="Gramene" id="TraesLAC2D03G01111790.1">
    <property type="protein sequence ID" value="TraesLAC2D03G01111790.1.CDS1"/>
    <property type="gene ID" value="TraesLAC2D03G01111790"/>
</dbReference>
<feature type="region of interest" description="Disordered" evidence="1">
    <location>
        <begin position="1"/>
        <end position="47"/>
    </location>
</feature>
<feature type="compositionally biased region" description="Pro residues" evidence="1">
    <location>
        <begin position="182"/>
        <end position="196"/>
    </location>
</feature>
<evidence type="ECO:0000313" key="2">
    <source>
        <dbReference type="EMBL" id="SPT17562.1"/>
    </source>
</evidence>
<dbReference type="Gramene" id="TraesJAG2D03G01166760.1">
    <property type="protein sequence ID" value="TraesJAG2D03G01166760.1.CDS1"/>
    <property type="gene ID" value="TraesJAG2D03G01166760"/>
</dbReference>
<evidence type="ECO:0000256" key="1">
    <source>
        <dbReference type="SAM" id="MobiDB-lite"/>
    </source>
</evidence>
<dbReference type="Gramene" id="TraesNOR2D03G01176450.1">
    <property type="protein sequence ID" value="TraesNOR2D03G01176450.1.CDS1"/>
    <property type="gene ID" value="TraesNOR2D03G01176450"/>
</dbReference>
<name>A0A7H4LG24_WHEAT</name>
<dbReference type="AlphaFoldDB" id="A0A7H4LG24"/>
<organism evidence="2 3">
    <name type="scientific">Triticum aestivum</name>
    <name type="common">Wheat</name>
    <dbReference type="NCBI Taxonomy" id="4565"/>
    <lineage>
        <taxon>Eukaryota</taxon>
        <taxon>Viridiplantae</taxon>
        <taxon>Streptophyta</taxon>
        <taxon>Embryophyta</taxon>
        <taxon>Tracheophyta</taxon>
        <taxon>Spermatophyta</taxon>
        <taxon>Magnoliopsida</taxon>
        <taxon>Liliopsida</taxon>
        <taxon>Poales</taxon>
        <taxon>Poaceae</taxon>
        <taxon>BOP clade</taxon>
        <taxon>Pooideae</taxon>
        <taxon>Triticodae</taxon>
        <taxon>Triticeae</taxon>
        <taxon>Triticinae</taxon>
        <taxon>Triticum</taxon>
    </lineage>
</organism>
<sequence length="344" mass="38636">MGLWNYGRKGKHDREAGSSSGRRRGSVKKEEPASPSPPRQAPAPPAFSIAPTAACERDRHYIEAAVCRRYWKTRTPLPWSDIHLPNNWHLSVDRVSIPPVLQSGRARHQEIQRRRRLLPDDLYYDERYAPDSSLWDTWLRNEHDVRRASFFAGTSTGPRRPREPRAAPQARGRTRVRGLTPTPSPSPSPSPPPPPRMTAEEEARLMARVLEDSMHTHDERQWEDLEEMTALSAAGDVAIPELEMVPKEEVMEEPPVAAFHPDLVGQGWSWSCSAEQMAAALRAVNWCPTPPRSPEREASPREEVVQAPATFQPAAPVHHGLSAHLWTPPDYVDLVSDDDDTGGQ</sequence>
<reference evidence="2 3" key="1">
    <citation type="submission" date="2018-05" db="EMBL/GenBank/DDBJ databases">
        <authorList>
            <person name="Thind KAUR A."/>
        </authorList>
    </citation>
    <scope>NUCLEOTIDE SEQUENCE [LARGE SCALE GENOMIC DNA]</scope>
</reference>
<evidence type="ECO:0000313" key="3">
    <source>
        <dbReference type="Proteomes" id="UP000280104"/>
    </source>
</evidence>
<accession>A0A7H4LG24</accession>
<dbReference type="Gramene" id="TraesMAC2D03G01158510.1">
    <property type="protein sequence ID" value="TraesMAC2D03G01158510.1.CDS1"/>
    <property type="gene ID" value="TraesMAC2D03G01158510"/>
</dbReference>
<dbReference type="Gramene" id="TraesJUL2D03G01166570.1">
    <property type="protein sequence ID" value="TraesJUL2D03G01166570.1.CDS1"/>
    <property type="gene ID" value="TraesJUL2D03G01166570"/>
</dbReference>
<dbReference type="Gramene" id="TraesLDM2D03G01160980.1">
    <property type="protein sequence ID" value="TraesLDM2D03G01160980.1.CDS1"/>
    <property type="gene ID" value="TraesLDM2D03G01160980"/>
</dbReference>
<dbReference type="EMBL" id="LS480641">
    <property type="protein sequence ID" value="SPT17562.1"/>
    <property type="molecule type" value="Genomic_DNA"/>
</dbReference>
<proteinExistence type="predicted"/>
<dbReference type="Proteomes" id="UP000280104">
    <property type="component" value="Chromosome II"/>
</dbReference>
<protein>
    <submittedName>
        <fullName evidence="2">Uncharacterized protein</fullName>
    </submittedName>
</protein>
<gene>
    <name evidence="2" type="ORF">CAMPLR22A2D_LOCUS2172</name>
</gene>
<feature type="compositionally biased region" description="Pro residues" evidence="1">
    <location>
        <begin position="34"/>
        <end position="45"/>
    </location>
</feature>